<evidence type="ECO:0000259" key="1">
    <source>
        <dbReference type="PROSITE" id="PS50828"/>
    </source>
</evidence>
<gene>
    <name evidence="2" type="ORF">METZ01_LOCUS118502</name>
</gene>
<accession>A0A381XLM8</accession>
<evidence type="ECO:0000313" key="2">
    <source>
        <dbReference type="EMBL" id="SVA65648.1"/>
    </source>
</evidence>
<dbReference type="AlphaFoldDB" id="A0A381XLM8"/>
<dbReference type="PROSITE" id="PS50828">
    <property type="entry name" value="SMR"/>
    <property type="match status" value="1"/>
</dbReference>
<dbReference type="Pfam" id="PF01713">
    <property type="entry name" value="Smr"/>
    <property type="match status" value="1"/>
</dbReference>
<feature type="domain" description="Smr" evidence="1">
    <location>
        <begin position="42"/>
        <end position="83"/>
    </location>
</feature>
<organism evidence="2">
    <name type="scientific">marine metagenome</name>
    <dbReference type="NCBI Taxonomy" id="408172"/>
    <lineage>
        <taxon>unclassified sequences</taxon>
        <taxon>metagenomes</taxon>
        <taxon>ecological metagenomes</taxon>
    </lineage>
</organism>
<reference evidence="2" key="1">
    <citation type="submission" date="2018-05" db="EMBL/GenBank/DDBJ databases">
        <authorList>
            <person name="Lanie J.A."/>
            <person name="Ng W.-L."/>
            <person name="Kazmierczak K.M."/>
            <person name="Andrzejewski T.M."/>
            <person name="Davidsen T.M."/>
            <person name="Wayne K.J."/>
            <person name="Tettelin H."/>
            <person name="Glass J.I."/>
            <person name="Rusch D."/>
            <person name="Podicherti R."/>
            <person name="Tsui H.-C.T."/>
            <person name="Winkler M.E."/>
        </authorList>
    </citation>
    <scope>NUCLEOTIDE SEQUENCE</scope>
</reference>
<sequence>MTNKLSNKDKKDWEKFVEGNEKIENKDTEYLNKEKQFVEKTIDLHGYTLEEANKKIFEFIENCYLNNIDKINIITGKGLRSKNLDDPYQSNDLSILKYSVPNFIKNNNELMDKILKIDFDSVNSPSKGNFDIILKKNKK</sequence>
<dbReference type="SUPFAM" id="SSF160443">
    <property type="entry name" value="SMR domain-like"/>
    <property type="match status" value="1"/>
</dbReference>
<protein>
    <recommendedName>
        <fullName evidence="1">Smr domain-containing protein</fullName>
    </recommendedName>
</protein>
<dbReference type="InterPro" id="IPR036063">
    <property type="entry name" value="Smr_dom_sf"/>
</dbReference>
<dbReference type="Gene3D" id="3.30.1370.110">
    <property type="match status" value="1"/>
</dbReference>
<name>A0A381XLM8_9ZZZZ</name>
<proteinExistence type="predicted"/>
<dbReference type="EMBL" id="UINC01015619">
    <property type="protein sequence ID" value="SVA65648.1"/>
    <property type="molecule type" value="Genomic_DNA"/>
</dbReference>
<dbReference type="InterPro" id="IPR002625">
    <property type="entry name" value="Smr_dom"/>
</dbReference>